<dbReference type="NCBIfam" id="TIGR04056">
    <property type="entry name" value="OMP_RagA_SusC"/>
    <property type="match status" value="1"/>
</dbReference>
<dbReference type="InterPro" id="IPR023997">
    <property type="entry name" value="TonB-dep_OMP_SusC/RagA_CS"/>
</dbReference>
<keyword evidence="2 10" id="KW-0813">Transport</keyword>
<keyword evidence="4" id="KW-0410">Iron transport</keyword>
<evidence type="ECO:0000256" key="2">
    <source>
        <dbReference type="ARBA" id="ARBA00022448"/>
    </source>
</evidence>
<dbReference type="Pfam" id="PF00593">
    <property type="entry name" value="TonB_dep_Rec_b-barrel"/>
    <property type="match status" value="1"/>
</dbReference>
<evidence type="ECO:0000256" key="1">
    <source>
        <dbReference type="ARBA" id="ARBA00004571"/>
    </source>
</evidence>
<sequence>MKLCLILSLFAVFSVSAGSMAQNAKLSMEKKSVSLIEVLNELSEKSDYEFFYNDNEVKGVKVSVSVKDATVSEILDHVLQGTALKYQIVDHVIVISPQKDEQAQEKGVWRVSGIVKDQHGVPLPGVTIILKGSSTGTATDASGKFKMHFIDENETVTLVFSFIGMISQEVVVKDFIKENLEIVMHSEEEKLDEVIVTGMGNKSKNSFTGSATVVSRQQLMSVGTKSLLQSLAAFVPGLQIVKNNEMGSDPNTRPEILIRGRSSFEGSSNVPTFIVDGAEVDLDYVFDMDMNDVETVTVLKDASASALYGSKAAKGVVVITTKPLRAGKLRVSYSGTLRTSIPDVRDYDLLNAAEKLEYERLAGVYDDNGKFQYEKDTEYNEKFKRVREGVDTDWLSKPLRNSVSQNHNLNIAGGDEYIRYSLGARYGSEQGVMEKSKRDRYSLNFRLSYNKQDKVYVSNSTTITSVNSEESPYGTFNKYVELNPYDRAYNLDGSLNKVLSFNVPNPLFEATLGSYDRSEQFYLNNVLDLRVEVLPGFRVEGFFSLNKSKDDTEKFTSPEAHEFNNKEASESGRIKISNKKSMTYEGRVTLSYNKMFGTGTLLNAMGGANIQSSENNGNGYTAVGLYSDKLGHPAFATRYPEGATPQGSQGLERSMGLFLNANVIYDDRYFADASIRYEGSSKFGEDQRFTPFWSLGLGWNIHKEKFLNMSGTDRIKLCGSLGYTGNASFSPYQAMTTYKYDAGLDYDKGIGAIPMAIGNPDLKWERALTYNVGLDVVLFKNRLDFTLEYYNKTTDNLLLDVAKAPSVGTTTAKENMGKLLNTGIELQTRVVAISNKYLNWSLSLNMQHNENKIKKISNALEKMNEELNTAEGTLLPPPVYVEGESLSAVKAVKSGGIDPATGQEVFIDRFGNPTFVYNYWDKRTYGDSDPTLSGTFGTYLTFKGFSLNMLFNYELGATIYNQTLVTRVEGANPQRNADKRVFHSRWKKVGDRVKYKNIADQTTPDITSRFVRDEYMVNMQSLSLSYDFTPEICQKLYLSRLRVEFLMNDVFRASTIKQERGFSYPFARSFEFSLSAAF</sequence>
<dbReference type="InterPro" id="IPR036942">
    <property type="entry name" value="Beta-barrel_TonB_sf"/>
</dbReference>
<dbReference type="AlphaFoldDB" id="A0A412X485"/>
<keyword evidence="12" id="KW-0175">Coiled coil</keyword>
<dbReference type="Gene3D" id="3.55.50.30">
    <property type="match status" value="1"/>
</dbReference>
<keyword evidence="9 10" id="KW-0998">Cell outer membrane</keyword>
<evidence type="ECO:0000256" key="5">
    <source>
        <dbReference type="ARBA" id="ARBA00022692"/>
    </source>
</evidence>
<evidence type="ECO:0000259" key="14">
    <source>
        <dbReference type="SMART" id="SM00965"/>
    </source>
</evidence>
<reference evidence="15 16" key="1">
    <citation type="submission" date="2018-08" db="EMBL/GenBank/DDBJ databases">
        <title>A genome reference for cultivated species of the human gut microbiota.</title>
        <authorList>
            <person name="Zou Y."/>
            <person name="Xue W."/>
            <person name="Luo G."/>
        </authorList>
    </citation>
    <scope>NUCLEOTIDE SEQUENCE [LARGE SCALE GENOMIC DNA]</scope>
    <source>
        <strain evidence="15 16">AF14-49</strain>
    </source>
</reference>
<comment type="subcellular location">
    <subcellularLocation>
        <location evidence="1 10">Cell outer membrane</location>
        <topology evidence="1 10">Multi-pass membrane protein</topology>
    </subcellularLocation>
</comment>
<organism evidence="15 16">
    <name type="scientific">Butyricimonas virosa</name>
    <dbReference type="NCBI Taxonomy" id="544645"/>
    <lineage>
        <taxon>Bacteria</taxon>
        <taxon>Pseudomonadati</taxon>
        <taxon>Bacteroidota</taxon>
        <taxon>Bacteroidia</taxon>
        <taxon>Bacteroidales</taxon>
        <taxon>Odoribacteraceae</taxon>
        <taxon>Butyricimonas</taxon>
    </lineage>
</organism>
<dbReference type="InterPro" id="IPR008969">
    <property type="entry name" value="CarboxyPept-like_regulatory"/>
</dbReference>
<keyword evidence="7 11" id="KW-0798">TonB box</keyword>
<evidence type="ECO:0000256" key="11">
    <source>
        <dbReference type="RuleBase" id="RU003357"/>
    </source>
</evidence>
<dbReference type="STRING" id="1121130.GCA_000519105_00683"/>
<feature type="coiled-coil region" evidence="12">
    <location>
        <begin position="846"/>
        <end position="873"/>
    </location>
</feature>
<gene>
    <name evidence="15" type="ORF">DWW18_04985</name>
</gene>
<evidence type="ECO:0000256" key="4">
    <source>
        <dbReference type="ARBA" id="ARBA00022496"/>
    </source>
</evidence>
<evidence type="ECO:0000256" key="8">
    <source>
        <dbReference type="ARBA" id="ARBA00023136"/>
    </source>
</evidence>
<dbReference type="InterPro" id="IPR000531">
    <property type="entry name" value="Beta-barrel_TonB"/>
</dbReference>
<dbReference type="GO" id="GO:0009279">
    <property type="term" value="C:cell outer membrane"/>
    <property type="evidence" value="ECO:0007669"/>
    <property type="project" value="UniProtKB-SubCell"/>
</dbReference>
<evidence type="ECO:0000256" key="3">
    <source>
        <dbReference type="ARBA" id="ARBA00022452"/>
    </source>
</evidence>
<feature type="chain" id="PRO_5019116222" evidence="13">
    <location>
        <begin position="18"/>
        <end position="1078"/>
    </location>
</feature>
<dbReference type="Gene3D" id="2.40.170.20">
    <property type="entry name" value="TonB-dependent receptor, beta-barrel domain"/>
    <property type="match status" value="1"/>
</dbReference>
<dbReference type="InterPro" id="IPR012910">
    <property type="entry name" value="Plug_dom"/>
</dbReference>
<feature type="signal peptide" evidence="13">
    <location>
        <begin position="1"/>
        <end position="17"/>
    </location>
</feature>
<dbReference type="SUPFAM" id="SSF56935">
    <property type="entry name" value="Porins"/>
    <property type="match status" value="1"/>
</dbReference>
<evidence type="ECO:0000256" key="9">
    <source>
        <dbReference type="ARBA" id="ARBA00023237"/>
    </source>
</evidence>
<dbReference type="SUPFAM" id="SSF49464">
    <property type="entry name" value="Carboxypeptidase regulatory domain-like"/>
    <property type="match status" value="1"/>
</dbReference>
<protein>
    <submittedName>
        <fullName evidence="15">SusC/RagA family TonB-linked outer membrane protein</fullName>
    </submittedName>
</protein>
<keyword evidence="5 10" id="KW-0812">Transmembrane</keyword>
<dbReference type="SMART" id="SM00965">
    <property type="entry name" value="STN"/>
    <property type="match status" value="1"/>
</dbReference>
<keyword evidence="3 10" id="KW-1134">Transmembrane beta strand</keyword>
<dbReference type="Pfam" id="PF07715">
    <property type="entry name" value="Plug"/>
    <property type="match status" value="1"/>
</dbReference>
<keyword evidence="6" id="KW-0408">Iron</keyword>
<dbReference type="InterPro" id="IPR011662">
    <property type="entry name" value="Secretin/TonB_short_N"/>
</dbReference>
<dbReference type="InterPro" id="IPR037066">
    <property type="entry name" value="Plug_dom_sf"/>
</dbReference>
<evidence type="ECO:0000256" key="13">
    <source>
        <dbReference type="SAM" id="SignalP"/>
    </source>
</evidence>
<dbReference type="GO" id="GO:0006826">
    <property type="term" value="P:iron ion transport"/>
    <property type="evidence" value="ECO:0007669"/>
    <property type="project" value="UniProtKB-KW"/>
</dbReference>
<dbReference type="PROSITE" id="PS52016">
    <property type="entry name" value="TONB_DEPENDENT_REC_3"/>
    <property type="match status" value="1"/>
</dbReference>
<name>A0A412X485_9BACT</name>
<dbReference type="Proteomes" id="UP000283589">
    <property type="component" value="Unassembled WGS sequence"/>
</dbReference>
<evidence type="ECO:0000256" key="6">
    <source>
        <dbReference type="ARBA" id="ARBA00023004"/>
    </source>
</evidence>
<evidence type="ECO:0000256" key="12">
    <source>
        <dbReference type="SAM" id="Coils"/>
    </source>
</evidence>
<feature type="domain" description="Secretin/TonB short N-terminal" evidence="14">
    <location>
        <begin position="48"/>
        <end position="98"/>
    </location>
</feature>
<dbReference type="InterPro" id="IPR039426">
    <property type="entry name" value="TonB-dep_rcpt-like"/>
</dbReference>
<accession>A0A412X485</accession>
<evidence type="ECO:0000313" key="15">
    <source>
        <dbReference type="EMBL" id="RGV35515.1"/>
    </source>
</evidence>
<comment type="similarity">
    <text evidence="10 11">Belongs to the TonB-dependent receptor family.</text>
</comment>
<dbReference type="InterPro" id="IPR023996">
    <property type="entry name" value="TonB-dep_OMP_SusC/RagA"/>
</dbReference>
<dbReference type="Gene3D" id="2.170.130.10">
    <property type="entry name" value="TonB-dependent receptor, plug domain"/>
    <property type="match status" value="1"/>
</dbReference>
<dbReference type="EMBL" id="QRZA01000004">
    <property type="protein sequence ID" value="RGV35515.1"/>
    <property type="molecule type" value="Genomic_DNA"/>
</dbReference>
<dbReference type="RefSeq" id="WP_118259107.1">
    <property type="nucleotide sequence ID" value="NZ_QRZA01000004.1"/>
</dbReference>
<evidence type="ECO:0000313" key="16">
    <source>
        <dbReference type="Proteomes" id="UP000283589"/>
    </source>
</evidence>
<dbReference type="Pfam" id="PF13715">
    <property type="entry name" value="CarbopepD_reg_2"/>
    <property type="match status" value="1"/>
</dbReference>
<dbReference type="Pfam" id="PF07660">
    <property type="entry name" value="STN"/>
    <property type="match status" value="1"/>
</dbReference>
<evidence type="ECO:0000256" key="7">
    <source>
        <dbReference type="ARBA" id="ARBA00023077"/>
    </source>
</evidence>
<proteinExistence type="inferred from homology"/>
<dbReference type="NCBIfam" id="TIGR04057">
    <property type="entry name" value="SusC_RagA_signa"/>
    <property type="match status" value="1"/>
</dbReference>
<keyword evidence="4" id="KW-0406">Ion transport</keyword>
<dbReference type="Gene3D" id="2.60.40.1120">
    <property type="entry name" value="Carboxypeptidase-like, regulatory domain"/>
    <property type="match status" value="1"/>
</dbReference>
<keyword evidence="8 10" id="KW-0472">Membrane</keyword>
<keyword evidence="13" id="KW-0732">Signal</keyword>
<comment type="caution">
    <text evidence="15">The sequence shown here is derived from an EMBL/GenBank/DDBJ whole genome shotgun (WGS) entry which is preliminary data.</text>
</comment>
<evidence type="ECO:0000256" key="10">
    <source>
        <dbReference type="PROSITE-ProRule" id="PRU01360"/>
    </source>
</evidence>